<dbReference type="SUPFAM" id="SSF55729">
    <property type="entry name" value="Acyl-CoA N-acyltransferases (Nat)"/>
    <property type="match status" value="1"/>
</dbReference>
<evidence type="ECO:0000313" key="6">
    <source>
        <dbReference type="Proteomes" id="UP000054064"/>
    </source>
</evidence>
<dbReference type="Proteomes" id="UP000054064">
    <property type="component" value="Unassembled WGS sequence"/>
</dbReference>
<gene>
    <name evidence="5" type="ORF">N320_05274</name>
</gene>
<dbReference type="InterPro" id="IPR039135">
    <property type="entry name" value="NAT9-like"/>
</dbReference>
<dbReference type="Pfam" id="PF13302">
    <property type="entry name" value="Acetyltransf_3"/>
    <property type="match status" value="1"/>
</dbReference>
<feature type="non-terminal residue" evidence="5">
    <location>
        <position position="203"/>
    </location>
</feature>
<protein>
    <submittedName>
        <fullName evidence="5">N-acetyltransferase 9</fullName>
    </submittedName>
</protein>
<evidence type="ECO:0000259" key="4">
    <source>
        <dbReference type="Pfam" id="PF13302"/>
    </source>
</evidence>
<evidence type="ECO:0000256" key="3">
    <source>
        <dbReference type="ARBA" id="ARBA00023315"/>
    </source>
</evidence>
<dbReference type="GO" id="GO:0008080">
    <property type="term" value="F:N-acetyltransferase activity"/>
    <property type="evidence" value="ECO:0007669"/>
    <property type="project" value="InterPro"/>
</dbReference>
<evidence type="ECO:0000256" key="2">
    <source>
        <dbReference type="ARBA" id="ARBA00022679"/>
    </source>
</evidence>
<keyword evidence="6" id="KW-1185">Reference proteome</keyword>
<keyword evidence="3" id="KW-0012">Acyltransferase</keyword>
<dbReference type="InterPro" id="IPR000182">
    <property type="entry name" value="GNAT_dom"/>
</dbReference>
<dbReference type="PANTHER" id="PTHR13256:SF16">
    <property type="entry name" value="ALPHA_BETA-TUBULIN-N-ACETYLTRANSFERASE 9"/>
    <property type="match status" value="1"/>
</dbReference>
<evidence type="ECO:0000313" key="5">
    <source>
        <dbReference type="EMBL" id="KFO86666.1"/>
    </source>
</evidence>
<dbReference type="PANTHER" id="PTHR13256">
    <property type="entry name" value="N-ACETYLTRANSFERASE 9"/>
    <property type="match status" value="1"/>
</dbReference>
<comment type="similarity">
    <text evidence="1">Belongs to the acetyltransferase family. GNAT subfamily.</text>
</comment>
<dbReference type="InterPro" id="IPR016181">
    <property type="entry name" value="Acyl_CoA_acyltransferase"/>
</dbReference>
<evidence type="ECO:0000256" key="1">
    <source>
        <dbReference type="ARBA" id="ARBA00009342"/>
    </source>
</evidence>
<sequence length="203" mass="23373">MKINQNTVLQGKRVTLVPYTSAHVPRYHEWMQSEELQRLTASEPLSLEQEYEMQRSWRDDADSEDLQHFLRVGGSAWTFVAAAKASCRHTVAFYSHGWSRSWSPLKSDCVVASLSEPSYRGRGFGKEAALMMMSYGVRTLGLTKFEAKIGQENKASICMFKKLHFKEVAVNSVFQEVTLRLDVSEQERLWLLEQTNHVEEKSY</sequence>
<keyword evidence="2 5" id="KW-0808">Transferase</keyword>
<feature type="domain" description="N-acetyltransferase" evidence="4">
    <location>
        <begin position="13"/>
        <end position="166"/>
    </location>
</feature>
<reference evidence="5 6" key="1">
    <citation type="submission" date="2014-04" db="EMBL/GenBank/DDBJ databases">
        <title>Genome evolution of avian class.</title>
        <authorList>
            <person name="Zhang G."/>
            <person name="Li C."/>
        </authorList>
    </citation>
    <scope>NUCLEOTIDE SEQUENCE [LARGE SCALE GENOMIC DNA]</scope>
    <source>
        <strain evidence="5">BGI_N320</strain>
    </source>
</reference>
<dbReference type="EMBL" id="KL511820">
    <property type="protein sequence ID" value="KFO86666.1"/>
    <property type="molecule type" value="Genomic_DNA"/>
</dbReference>
<dbReference type="Gene3D" id="3.40.630.30">
    <property type="match status" value="1"/>
</dbReference>
<proteinExistence type="inferred from homology"/>
<dbReference type="AlphaFoldDB" id="A0A091GSS9"/>
<name>A0A091GSS9_BUCRH</name>
<accession>A0A091GSS9</accession>
<organism evidence="5 6">
    <name type="scientific">Buceros rhinoceros silvestris</name>
    <dbReference type="NCBI Taxonomy" id="175836"/>
    <lineage>
        <taxon>Eukaryota</taxon>
        <taxon>Metazoa</taxon>
        <taxon>Chordata</taxon>
        <taxon>Craniata</taxon>
        <taxon>Vertebrata</taxon>
        <taxon>Euteleostomi</taxon>
        <taxon>Archelosauria</taxon>
        <taxon>Archosauria</taxon>
        <taxon>Dinosauria</taxon>
        <taxon>Saurischia</taxon>
        <taxon>Theropoda</taxon>
        <taxon>Coelurosauria</taxon>
        <taxon>Aves</taxon>
        <taxon>Neognathae</taxon>
        <taxon>Neoaves</taxon>
        <taxon>Telluraves</taxon>
        <taxon>Coraciimorphae</taxon>
        <taxon>Bucerotiformes</taxon>
        <taxon>Bucerotidae</taxon>
        <taxon>Buceros</taxon>
    </lineage>
</organism>